<protein>
    <submittedName>
        <fullName evidence="1">Uncharacterized protein</fullName>
    </submittedName>
</protein>
<dbReference type="AlphaFoldDB" id="A0A1G6GNI2"/>
<sequence length="48" mass="5116">MTVPAGRPARWQVIEAILPTHPEVAVLRPVDAPSARRAMSDAPSKVAV</sequence>
<dbReference type="Proteomes" id="UP000199039">
    <property type="component" value="Unassembled WGS sequence"/>
</dbReference>
<organism evidence="1 2">
    <name type="scientific">Sanguibacter gelidistatuariae</name>
    <dbReference type="NCBI Taxonomy" id="1814289"/>
    <lineage>
        <taxon>Bacteria</taxon>
        <taxon>Bacillati</taxon>
        <taxon>Actinomycetota</taxon>
        <taxon>Actinomycetes</taxon>
        <taxon>Micrococcales</taxon>
        <taxon>Sanguibacteraceae</taxon>
        <taxon>Sanguibacter</taxon>
    </lineage>
</organism>
<evidence type="ECO:0000313" key="1">
    <source>
        <dbReference type="EMBL" id="SDB83403.1"/>
    </source>
</evidence>
<evidence type="ECO:0000313" key="2">
    <source>
        <dbReference type="Proteomes" id="UP000199039"/>
    </source>
</evidence>
<accession>A0A1G6GNI2</accession>
<keyword evidence="2" id="KW-1185">Reference proteome</keyword>
<reference evidence="1 2" key="1">
    <citation type="submission" date="2016-09" db="EMBL/GenBank/DDBJ databases">
        <authorList>
            <person name="Capua I."/>
            <person name="De Benedictis P."/>
            <person name="Joannis T."/>
            <person name="Lombin L.H."/>
            <person name="Cattoli G."/>
        </authorList>
    </citation>
    <scope>NUCLEOTIDE SEQUENCE [LARGE SCALE GENOMIC DNA]</scope>
    <source>
        <strain evidence="1 2">ISLP-3</strain>
    </source>
</reference>
<dbReference type="EMBL" id="FMYH01000001">
    <property type="protein sequence ID" value="SDB83403.1"/>
    <property type="molecule type" value="Genomic_DNA"/>
</dbReference>
<proteinExistence type="predicted"/>
<gene>
    <name evidence="1" type="ORF">SAMN05216410_0309</name>
</gene>
<name>A0A1G6GNI2_9MICO</name>